<feature type="domain" description="Antitoxin SocA-like Panacea" evidence="1">
    <location>
        <begin position="186"/>
        <end position="282"/>
    </location>
</feature>
<sequence>MNNRKYTFCSFCENEVSYSLQKKTVKRTIRGKDYQFVITEAYCDKCGCQVTPRGLIDQNVREIDTQYRKEEGIVSVDDIQKLSDVYNIGKEPLSLALGFGKVTISRYLDGQVPSKEYSDVIRRALASPSYMKEMLQAHKESISQIAFEKSERAINNLMLTAKVPEKTRNVITCIFEKLEEITPLSLQKLLYFVQGISLATTGLAIIEEDCEAWIHGPVFPDVYNLFKNFKYNPIDDERFPYVKWSDGQLNDVEKQIIDLVAKTFGQYSGKALEGITHKEIPWINARRGYASDERSNEIISKEQIKQYFLQVYDNFDMLSVEGINHYIAHMRKSA</sequence>
<protein>
    <submittedName>
        <fullName evidence="2">DUF4065 domain-containing protein</fullName>
    </submittedName>
</protein>
<comment type="caution">
    <text evidence="2">The sequence shown here is derived from an EMBL/GenBank/DDBJ whole genome shotgun (WGS) entry which is preliminary data.</text>
</comment>
<gene>
    <name evidence="2" type="ORF">FYJ52_00295</name>
</gene>
<dbReference type="AlphaFoldDB" id="A0A7X2T904"/>
<reference evidence="2 3" key="1">
    <citation type="submission" date="2019-08" db="EMBL/GenBank/DDBJ databases">
        <title>In-depth cultivation of the pig gut microbiome towards novel bacterial diversity and tailored functional studies.</title>
        <authorList>
            <person name="Wylensek D."/>
            <person name="Hitch T.C.A."/>
            <person name="Clavel T."/>
        </authorList>
    </citation>
    <scope>NUCLEOTIDE SEQUENCE [LARGE SCALE GENOMIC DNA]</scope>
    <source>
        <strain evidence="2 3">RF-744-FAT-4</strain>
    </source>
</reference>
<dbReference type="RefSeq" id="WP_154575272.1">
    <property type="nucleotide sequence ID" value="NZ_VUMO01000001.1"/>
</dbReference>
<accession>A0A7X2T904</accession>
<dbReference type="Proteomes" id="UP000461754">
    <property type="component" value="Unassembled WGS sequence"/>
</dbReference>
<evidence type="ECO:0000259" key="1">
    <source>
        <dbReference type="Pfam" id="PF13274"/>
    </source>
</evidence>
<dbReference type="EMBL" id="VUMO01000001">
    <property type="protein sequence ID" value="MSS18862.1"/>
    <property type="molecule type" value="Genomic_DNA"/>
</dbReference>
<evidence type="ECO:0000313" key="2">
    <source>
        <dbReference type="EMBL" id="MSS18862.1"/>
    </source>
</evidence>
<proteinExistence type="predicted"/>
<evidence type="ECO:0000313" key="3">
    <source>
        <dbReference type="Proteomes" id="UP000461754"/>
    </source>
</evidence>
<keyword evidence="3" id="KW-1185">Reference proteome</keyword>
<organism evidence="2 3">
    <name type="scientific">Pseudoramibacter porci</name>
    <dbReference type="NCBI Taxonomy" id="2606631"/>
    <lineage>
        <taxon>Bacteria</taxon>
        <taxon>Bacillati</taxon>
        <taxon>Bacillota</taxon>
        <taxon>Clostridia</taxon>
        <taxon>Eubacteriales</taxon>
        <taxon>Eubacteriaceae</taxon>
        <taxon>Pseudoramibacter</taxon>
    </lineage>
</organism>
<dbReference type="Pfam" id="PF13274">
    <property type="entry name" value="SocA_Panacea"/>
    <property type="match status" value="1"/>
</dbReference>
<name>A0A7X2T904_9FIRM</name>
<dbReference type="InterPro" id="IPR025272">
    <property type="entry name" value="SocA_Panacea"/>
</dbReference>